<reference evidence="2 3" key="1">
    <citation type="journal article" date="2015" name="Int. J. Syst. Evol. Microbiol.">
        <title>Carboxylicivirga linearis sp. nov., isolated from a sea cucumber culture pond.</title>
        <authorList>
            <person name="Wang F.Q."/>
            <person name="Zhou Y.X."/>
            <person name="Lin X.Z."/>
            <person name="Chen G.J."/>
            <person name="Du Z.J."/>
        </authorList>
    </citation>
    <scope>NUCLEOTIDE SEQUENCE [LARGE SCALE GENOMIC DNA]</scope>
    <source>
        <strain evidence="2 3">FB218</strain>
    </source>
</reference>
<organism evidence="2 3">
    <name type="scientific">Carboxylicivirga linearis</name>
    <dbReference type="NCBI Taxonomy" id="1628157"/>
    <lineage>
        <taxon>Bacteria</taxon>
        <taxon>Pseudomonadati</taxon>
        <taxon>Bacteroidota</taxon>
        <taxon>Bacteroidia</taxon>
        <taxon>Marinilabiliales</taxon>
        <taxon>Marinilabiliaceae</taxon>
        <taxon>Carboxylicivirga</taxon>
    </lineage>
</organism>
<dbReference type="InterPro" id="IPR007466">
    <property type="entry name" value="Peptidyl-Arg-deiminase_porph"/>
</dbReference>
<accession>A0ABS5JWG7</accession>
<dbReference type="Proteomes" id="UP000708576">
    <property type="component" value="Unassembled WGS sequence"/>
</dbReference>
<dbReference type="PANTHER" id="PTHR31377:SF0">
    <property type="entry name" value="AGMATINE DEIMINASE-RELATED"/>
    <property type="match status" value="1"/>
</dbReference>
<comment type="caution">
    <text evidence="2">The sequence shown here is derived from an EMBL/GenBank/DDBJ whole genome shotgun (WGS) entry which is preliminary data.</text>
</comment>
<gene>
    <name evidence="2" type="ORF">KEM10_13270</name>
</gene>
<dbReference type="EMBL" id="JAGUCO010000009">
    <property type="protein sequence ID" value="MBS2099257.1"/>
    <property type="molecule type" value="Genomic_DNA"/>
</dbReference>
<dbReference type="PANTHER" id="PTHR31377">
    <property type="entry name" value="AGMATINE DEIMINASE-RELATED"/>
    <property type="match status" value="1"/>
</dbReference>
<dbReference type="Pfam" id="PF04371">
    <property type="entry name" value="PAD_porph"/>
    <property type="match status" value="1"/>
</dbReference>
<name>A0ABS5JWG7_9BACT</name>
<protein>
    <submittedName>
        <fullName evidence="2">Agmatine deiminase family protein</fullName>
    </submittedName>
</protein>
<dbReference type="RefSeq" id="WP_212216500.1">
    <property type="nucleotide sequence ID" value="NZ_JAGUCO010000009.1"/>
</dbReference>
<evidence type="ECO:0000313" key="2">
    <source>
        <dbReference type="EMBL" id="MBS2099257.1"/>
    </source>
</evidence>
<keyword evidence="1" id="KW-0378">Hydrolase</keyword>
<evidence type="ECO:0000313" key="3">
    <source>
        <dbReference type="Proteomes" id="UP000708576"/>
    </source>
</evidence>
<keyword evidence="3" id="KW-1185">Reference proteome</keyword>
<sequence>MREFPAEWHKQSAVQLTWPDSTTDWKDDLNEVIPVYKTIVDEISQDQKVIIVAQDIDDVSLMFSEKENVKVVKSQIDDTWARDHGGISVFKDGKPVLLDFGFNAWGEKFSYQKDNAITQHMFHSNIFNEDVEYSNNLDFILEGGSVESDGKGTVLTTAECLLSPQRNPERDKEQIEEELKQRLGADRILWLEHGYLAGDDTDSHIDTLARFVDEETIAYVVCDDAEDEHFNSLKAMEDQLMKFRQKDGKPYRLVKLPMADKVYEDEDRLPATYANFLIVNKKVLLPFYNSPKDEEVKSMFQQLYPQHQIIGINCLPLIKQHGSLHCITMQYPIGFVK</sequence>
<dbReference type="SUPFAM" id="SSF55909">
    <property type="entry name" value="Pentein"/>
    <property type="match status" value="1"/>
</dbReference>
<evidence type="ECO:0000256" key="1">
    <source>
        <dbReference type="ARBA" id="ARBA00022801"/>
    </source>
</evidence>
<dbReference type="Gene3D" id="3.75.10.10">
    <property type="entry name" value="L-arginine/glycine Amidinotransferase, Chain A"/>
    <property type="match status" value="1"/>
</dbReference>
<proteinExistence type="predicted"/>